<evidence type="ECO:0000313" key="2">
    <source>
        <dbReference type="Proteomes" id="UP000826234"/>
    </source>
</evidence>
<protein>
    <submittedName>
        <fullName evidence="1">Uncharacterized protein</fullName>
    </submittedName>
</protein>
<accession>A0ABQ7SN07</accession>
<keyword evidence="2" id="KW-1185">Reference proteome</keyword>
<reference evidence="1 2" key="1">
    <citation type="journal article" date="2022" name="Gigascience">
        <title>A chromosome-level genome assembly and annotation of the desert horned lizard, Phrynosoma platyrhinos, provides insight into chromosomal rearrangements among reptiles.</title>
        <authorList>
            <person name="Koochekian N."/>
            <person name="Ascanio A."/>
            <person name="Farleigh K."/>
            <person name="Card D.C."/>
            <person name="Schield D.R."/>
            <person name="Castoe T.A."/>
            <person name="Jezkova T."/>
        </authorList>
    </citation>
    <scope>NUCLEOTIDE SEQUENCE [LARGE SCALE GENOMIC DNA]</scope>
    <source>
        <strain evidence="1">NK-2021</strain>
    </source>
</reference>
<evidence type="ECO:0000313" key="1">
    <source>
        <dbReference type="EMBL" id="KAH0618694.1"/>
    </source>
</evidence>
<dbReference type="EMBL" id="JAIPUX010005289">
    <property type="protein sequence ID" value="KAH0618694.1"/>
    <property type="molecule type" value="Genomic_DNA"/>
</dbReference>
<name>A0ABQ7SN07_PHRPL</name>
<organism evidence="1 2">
    <name type="scientific">Phrynosoma platyrhinos</name>
    <name type="common">Desert horned lizard</name>
    <dbReference type="NCBI Taxonomy" id="52577"/>
    <lineage>
        <taxon>Eukaryota</taxon>
        <taxon>Metazoa</taxon>
        <taxon>Chordata</taxon>
        <taxon>Craniata</taxon>
        <taxon>Vertebrata</taxon>
        <taxon>Euteleostomi</taxon>
        <taxon>Lepidosauria</taxon>
        <taxon>Squamata</taxon>
        <taxon>Bifurcata</taxon>
        <taxon>Unidentata</taxon>
        <taxon>Episquamata</taxon>
        <taxon>Toxicofera</taxon>
        <taxon>Iguania</taxon>
        <taxon>Phrynosomatidae</taxon>
        <taxon>Phrynosomatinae</taxon>
        <taxon>Phrynosoma</taxon>
    </lineage>
</organism>
<proteinExistence type="predicted"/>
<sequence>MFQFAVDRAMNLPWSGLTTAQFCFNPPGAFYFGRQWLKYDYPIFLKELDTNSYEQWPIWLDGFKIILASLSEGKCSSIMKNMLHKEVIQLVPGASVIVRIADGRWDGGFRYTSRVCTLTKLS</sequence>
<gene>
    <name evidence="1" type="ORF">JD844_018103</name>
</gene>
<comment type="caution">
    <text evidence="1">The sequence shown here is derived from an EMBL/GenBank/DDBJ whole genome shotgun (WGS) entry which is preliminary data.</text>
</comment>
<dbReference type="Proteomes" id="UP000826234">
    <property type="component" value="Unassembled WGS sequence"/>
</dbReference>